<protein>
    <recommendedName>
        <fullName evidence="5">Cohesin domain-containing protein</fullName>
    </recommendedName>
</protein>
<organism evidence="3 4">
    <name type="scientific">Candidatus Gottesmanbacteria bacterium RIFCSPHIGHO2_02_FULL_40_13</name>
    <dbReference type="NCBI Taxonomy" id="1798384"/>
    <lineage>
        <taxon>Bacteria</taxon>
        <taxon>Candidatus Gottesmaniibacteriota</taxon>
    </lineage>
</organism>
<feature type="transmembrane region" description="Helical" evidence="2">
    <location>
        <begin position="244"/>
        <end position="263"/>
    </location>
</feature>
<sequence length="264" mass="27760">MLICRINLCKRRTRNIFTGAVLSLVFIFTVARSEALAQYFTLQLSDGGATVACGQSFQTKILINTTGEKTVSADALIKYDPTKVKINIDKSVKGDFYTYFSANPLGGANDKALISSWEESIAHEKSSTTDTLMATLDMTPLSTGNTTLSFDCVGTTGADSNINRSLDFSDIIKCADNKPLTFTITGTDTACGTTPTSTPSATLTPAPTSTPSATPTKKPTSTPVPTNTLVPTVSILPNVGSTKVTLAAVGLGLILTIVGILFIV</sequence>
<dbReference type="Proteomes" id="UP000177092">
    <property type="component" value="Unassembled WGS sequence"/>
</dbReference>
<evidence type="ECO:0008006" key="5">
    <source>
        <dbReference type="Google" id="ProtNLM"/>
    </source>
</evidence>
<evidence type="ECO:0000313" key="3">
    <source>
        <dbReference type="EMBL" id="OGG21452.1"/>
    </source>
</evidence>
<dbReference type="AlphaFoldDB" id="A0A1F6AAJ4"/>
<gene>
    <name evidence="3" type="ORF">A3D03_03000</name>
</gene>
<name>A0A1F6AAJ4_9BACT</name>
<reference evidence="3 4" key="1">
    <citation type="journal article" date="2016" name="Nat. Commun.">
        <title>Thousands of microbial genomes shed light on interconnected biogeochemical processes in an aquifer system.</title>
        <authorList>
            <person name="Anantharaman K."/>
            <person name="Brown C.T."/>
            <person name="Hug L.A."/>
            <person name="Sharon I."/>
            <person name="Castelle C.J."/>
            <person name="Probst A.J."/>
            <person name="Thomas B.C."/>
            <person name="Singh A."/>
            <person name="Wilkins M.J."/>
            <person name="Karaoz U."/>
            <person name="Brodie E.L."/>
            <person name="Williams K.H."/>
            <person name="Hubbard S.S."/>
            <person name="Banfield J.F."/>
        </authorList>
    </citation>
    <scope>NUCLEOTIDE SEQUENCE [LARGE SCALE GENOMIC DNA]</scope>
</reference>
<evidence type="ECO:0000313" key="4">
    <source>
        <dbReference type="Proteomes" id="UP000177092"/>
    </source>
</evidence>
<evidence type="ECO:0000256" key="1">
    <source>
        <dbReference type="SAM" id="MobiDB-lite"/>
    </source>
</evidence>
<proteinExistence type="predicted"/>
<dbReference type="EMBL" id="MFJN01000022">
    <property type="protein sequence ID" value="OGG21452.1"/>
    <property type="molecule type" value="Genomic_DNA"/>
</dbReference>
<feature type="region of interest" description="Disordered" evidence="1">
    <location>
        <begin position="193"/>
        <end position="225"/>
    </location>
</feature>
<evidence type="ECO:0000256" key="2">
    <source>
        <dbReference type="SAM" id="Phobius"/>
    </source>
</evidence>
<keyword evidence="2" id="KW-0812">Transmembrane</keyword>
<comment type="caution">
    <text evidence="3">The sequence shown here is derived from an EMBL/GenBank/DDBJ whole genome shotgun (WGS) entry which is preliminary data.</text>
</comment>
<keyword evidence="2" id="KW-0472">Membrane</keyword>
<keyword evidence="2" id="KW-1133">Transmembrane helix</keyword>
<dbReference type="STRING" id="1798384.A3D03_03000"/>
<accession>A0A1F6AAJ4</accession>